<feature type="compositionally biased region" description="Basic and acidic residues" evidence="3">
    <location>
        <begin position="569"/>
        <end position="585"/>
    </location>
</feature>
<organism evidence="5 6">
    <name type="scientific">Modicella reniformis</name>
    <dbReference type="NCBI Taxonomy" id="1440133"/>
    <lineage>
        <taxon>Eukaryota</taxon>
        <taxon>Fungi</taxon>
        <taxon>Fungi incertae sedis</taxon>
        <taxon>Mucoromycota</taxon>
        <taxon>Mortierellomycotina</taxon>
        <taxon>Mortierellomycetes</taxon>
        <taxon>Mortierellales</taxon>
        <taxon>Mortierellaceae</taxon>
        <taxon>Modicella</taxon>
    </lineage>
</organism>
<dbReference type="AlphaFoldDB" id="A0A9P6SSD2"/>
<dbReference type="InterPro" id="IPR052066">
    <property type="entry name" value="Glycosphingolipid_Hydrolases"/>
</dbReference>
<evidence type="ECO:0000256" key="2">
    <source>
        <dbReference type="ARBA" id="ARBA00023295"/>
    </source>
</evidence>
<evidence type="ECO:0000313" key="6">
    <source>
        <dbReference type="Proteomes" id="UP000749646"/>
    </source>
</evidence>
<feature type="region of interest" description="Disordered" evidence="3">
    <location>
        <begin position="563"/>
        <end position="585"/>
    </location>
</feature>
<dbReference type="SUPFAM" id="SSF51445">
    <property type="entry name" value="(Trans)glycosidases"/>
    <property type="match status" value="1"/>
</dbReference>
<evidence type="ECO:0000259" key="4">
    <source>
        <dbReference type="Pfam" id="PF18564"/>
    </source>
</evidence>
<dbReference type="OrthoDB" id="9971853at2759"/>
<protein>
    <recommendedName>
        <fullName evidence="4">Glycoside hydrolase family 5 C-terminal domain-containing protein</fullName>
    </recommendedName>
</protein>
<keyword evidence="2" id="KW-0326">Glycosidase</keyword>
<feature type="region of interest" description="Disordered" evidence="3">
    <location>
        <begin position="429"/>
        <end position="457"/>
    </location>
</feature>
<dbReference type="GO" id="GO:0050295">
    <property type="term" value="F:steryl-beta-glucosidase activity"/>
    <property type="evidence" value="ECO:0007669"/>
    <property type="project" value="TreeGrafter"/>
</dbReference>
<feature type="non-terminal residue" evidence="5">
    <location>
        <position position="1"/>
    </location>
</feature>
<dbReference type="GO" id="GO:1904462">
    <property type="term" value="P:ergosteryl 3-beta-D-glucoside catabolic process"/>
    <property type="evidence" value="ECO:0007669"/>
    <property type="project" value="TreeGrafter"/>
</dbReference>
<dbReference type="Pfam" id="PF18564">
    <property type="entry name" value="Glyco_hydro_5_C"/>
    <property type="match status" value="1"/>
</dbReference>
<feature type="compositionally biased region" description="Low complexity" evidence="3">
    <location>
        <begin position="439"/>
        <end position="456"/>
    </location>
</feature>
<keyword evidence="1" id="KW-0378">Hydrolase</keyword>
<dbReference type="InterPro" id="IPR041036">
    <property type="entry name" value="GH5_C"/>
</dbReference>
<keyword evidence="6" id="KW-1185">Reference proteome</keyword>
<evidence type="ECO:0000256" key="3">
    <source>
        <dbReference type="SAM" id="MobiDB-lite"/>
    </source>
</evidence>
<feature type="domain" description="Glycoside hydrolase family 5 C-terminal" evidence="4">
    <location>
        <begin position="391"/>
        <end position="531"/>
    </location>
</feature>
<proteinExistence type="predicted"/>
<name>A0A9P6SSD2_9FUNG</name>
<gene>
    <name evidence="5" type="ORF">BGZ65_008007</name>
</gene>
<reference evidence="5" key="1">
    <citation type="journal article" date="2020" name="Fungal Divers.">
        <title>Resolving the Mortierellaceae phylogeny through synthesis of multi-gene phylogenetics and phylogenomics.</title>
        <authorList>
            <person name="Vandepol N."/>
            <person name="Liber J."/>
            <person name="Desiro A."/>
            <person name="Na H."/>
            <person name="Kennedy M."/>
            <person name="Barry K."/>
            <person name="Grigoriev I.V."/>
            <person name="Miller A.N."/>
            <person name="O'Donnell K."/>
            <person name="Stajich J.E."/>
            <person name="Bonito G."/>
        </authorList>
    </citation>
    <scope>NUCLEOTIDE SEQUENCE</scope>
    <source>
        <strain evidence="5">MES-2147</strain>
    </source>
</reference>
<evidence type="ECO:0000313" key="5">
    <source>
        <dbReference type="EMBL" id="KAF9996390.1"/>
    </source>
</evidence>
<accession>A0A9P6SSD2</accession>
<dbReference type="Gene3D" id="3.20.20.80">
    <property type="entry name" value="Glycosidases"/>
    <property type="match status" value="1"/>
</dbReference>
<dbReference type="PANTHER" id="PTHR31308:SF5">
    <property type="entry name" value="ERGOSTERYL-BETA-GLUCOSIDASE"/>
    <property type="match status" value="1"/>
</dbReference>
<dbReference type="InterPro" id="IPR017853">
    <property type="entry name" value="GH"/>
</dbReference>
<evidence type="ECO:0000256" key="1">
    <source>
        <dbReference type="ARBA" id="ARBA00022801"/>
    </source>
</evidence>
<feature type="non-terminal residue" evidence="5">
    <location>
        <position position="585"/>
    </location>
</feature>
<sequence>FEVMNEPHPGYIGLDNLKQYDFNSNLIFGDSPSALEGFALGDGMTTPIEVWVKSWPLPTKKQRTRLINTENESAWLEGECLWKQHGVWSVNSKTGQPQVNKPDYFMKHPITGEKIDFSRFYLDFIGKYSKAIQSVIPSAFIFVEPVPNEPAPVWGPDDHEENIVYAPHWYDLHSLFNKAFDGRITHDVQGLSKGKSVFAATYFGMKGARKNYRGQLSNILNSGLQNVGNKPCIIGECGIPMDINQRRAFLDGDFGHHSRFLDAVLSSMEANLLSFTLWNYNATNDNKYGDHWNGEDFSIFSLDSPHSPCKNGSDSRATLRQQAPNFAKEIDVEQKELEQDDIEAVATNDEETIAEDSPFDRSYFRFEDEESDDGRNHESHIGGRALDAVVRPYAAKVAGEPISTEFRLSTLQFTFRFCNYGETPVPIVHVSSPETQRPDSSLSDSSHSNSSTLNSLGLPYSNPDLNSSFIGHPPEGTGMAFETEIFIPSYHYEETGLEILVSDGDWRYVKERQTLYYRHKDTNPGIVHSVLIKPLGKVSTPGSTAGVTNSDMSLSKLKSSEQYSRAKMLKGDPESSKLKSEEAFG</sequence>
<dbReference type="EMBL" id="JAAAHW010001174">
    <property type="protein sequence ID" value="KAF9996390.1"/>
    <property type="molecule type" value="Genomic_DNA"/>
</dbReference>
<dbReference type="PANTHER" id="PTHR31308">
    <property type="match status" value="1"/>
</dbReference>
<dbReference type="Proteomes" id="UP000749646">
    <property type="component" value="Unassembled WGS sequence"/>
</dbReference>
<comment type="caution">
    <text evidence="5">The sequence shown here is derived from an EMBL/GenBank/DDBJ whole genome shotgun (WGS) entry which is preliminary data.</text>
</comment>